<organism evidence="1">
    <name type="scientific">marine metagenome</name>
    <dbReference type="NCBI Taxonomy" id="408172"/>
    <lineage>
        <taxon>unclassified sequences</taxon>
        <taxon>metagenomes</taxon>
        <taxon>ecological metagenomes</taxon>
    </lineage>
</organism>
<sequence length="97" mass="10842">MNIGTERLLLIRSARPSSRGQMFAGQRTFRLCDVSDRTSEPLASCRHGLPSKRPRFEFLQDGISTLLLEKRQHQAMDKFITAGVTGRVEGSTLHPSS</sequence>
<accession>A0A382Z1J3</accession>
<gene>
    <name evidence="1" type="ORF">METZ01_LOCUS442238</name>
</gene>
<proteinExistence type="predicted"/>
<dbReference type="AlphaFoldDB" id="A0A382Z1J3"/>
<protein>
    <submittedName>
        <fullName evidence="1">Uncharacterized protein</fullName>
    </submittedName>
</protein>
<name>A0A382Z1J3_9ZZZZ</name>
<dbReference type="EMBL" id="UINC01180273">
    <property type="protein sequence ID" value="SVD89384.1"/>
    <property type="molecule type" value="Genomic_DNA"/>
</dbReference>
<evidence type="ECO:0000313" key="1">
    <source>
        <dbReference type="EMBL" id="SVD89384.1"/>
    </source>
</evidence>
<reference evidence="1" key="1">
    <citation type="submission" date="2018-05" db="EMBL/GenBank/DDBJ databases">
        <authorList>
            <person name="Lanie J.A."/>
            <person name="Ng W.-L."/>
            <person name="Kazmierczak K.M."/>
            <person name="Andrzejewski T.M."/>
            <person name="Davidsen T.M."/>
            <person name="Wayne K.J."/>
            <person name="Tettelin H."/>
            <person name="Glass J.I."/>
            <person name="Rusch D."/>
            <person name="Podicherti R."/>
            <person name="Tsui H.-C.T."/>
            <person name="Winkler M.E."/>
        </authorList>
    </citation>
    <scope>NUCLEOTIDE SEQUENCE</scope>
</reference>